<evidence type="ECO:0000313" key="2">
    <source>
        <dbReference type="Proteomes" id="UP001234297"/>
    </source>
</evidence>
<protein>
    <submittedName>
        <fullName evidence="1">Uncharacterized protein</fullName>
    </submittedName>
</protein>
<organism evidence="1 2">
    <name type="scientific">Persea americana</name>
    <name type="common">Avocado</name>
    <dbReference type="NCBI Taxonomy" id="3435"/>
    <lineage>
        <taxon>Eukaryota</taxon>
        <taxon>Viridiplantae</taxon>
        <taxon>Streptophyta</taxon>
        <taxon>Embryophyta</taxon>
        <taxon>Tracheophyta</taxon>
        <taxon>Spermatophyta</taxon>
        <taxon>Magnoliopsida</taxon>
        <taxon>Magnoliidae</taxon>
        <taxon>Laurales</taxon>
        <taxon>Lauraceae</taxon>
        <taxon>Persea</taxon>
    </lineage>
</organism>
<gene>
    <name evidence="1" type="ORF">MRB53_024276</name>
</gene>
<accession>A0ACC2LCA6</accession>
<keyword evidence="2" id="KW-1185">Reference proteome</keyword>
<evidence type="ECO:0000313" key="1">
    <source>
        <dbReference type="EMBL" id="KAJ8630953.1"/>
    </source>
</evidence>
<sequence>MAGGSATSGEVKWAVAKTTAKDEFCIPTCRNEVLVSNSYRNKTLNSPIDNISIEIARRCGSLNPQKVADKYLQQKNLLIPEVL</sequence>
<dbReference type="EMBL" id="CM056815">
    <property type="protein sequence ID" value="KAJ8630953.1"/>
    <property type="molecule type" value="Genomic_DNA"/>
</dbReference>
<comment type="caution">
    <text evidence="1">The sequence shown here is derived from an EMBL/GenBank/DDBJ whole genome shotgun (WGS) entry which is preliminary data.</text>
</comment>
<proteinExistence type="predicted"/>
<name>A0ACC2LCA6_PERAE</name>
<reference evidence="1 2" key="1">
    <citation type="journal article" date="2022" name="Hortic Res">
        <title>A haplotype resolved chromosomal level avocado genome allows analysis of novel avocado genes.</title>
        <authorList>
            <person name="Nath O."/>
            <person name="Fletcher S.J."/>
            <person name="Hayward A."/>
            <person name="Shaw L.M."/>
            <person name="Masouleh A.K."/>
            <person name="Furtado A."/>
            <person name="Henry R.J."/>
            <person name="Mitter N."/>
        </authorList>
    </citation>
    <scope>NUCLEOTIDE SEQUENCE [LARGE SCALE GENOMIC DNA]</scope>
    <source>
        <strain evidence="2">cv. Hass</strain>
    </source>
</reference>
<dbReference type="Proteomes" id="UP001234297">
    <property type="component" value="Chromosome 7"/>
</dbReference>